<accession>A0A9X7AVJ0</accession>
<protein>
    <submittedName>
        <fullName evidence="1">Uncharacterized protein</fullName>
    </submittedName>
</protein>
<evidence type="ECO:0000313" key="2">
    <source>
        <dbReference type="Proteomes" id="UP000225910"/>
    </source>
</evidence>
<proteinExistence type="predicted"/>
<sequence>MKKGTSAQEFQWESRKGLKSSVYSMCMFRFFIPKITKQLAKANCSVKRKNLIKTGLSFQ</sequence>
<dbReference type="AlphaFoldDB" id="A0A9X7AVJ0"/>
<dbReference type="EMBL" id="NVCU01000427">
    <property type="protein sequence ID" value="PFT73887.1"/>
    <property type="molecule type" value="Genomic_DNA"/>
</dbReference>
<dbReference type="Proteomes" id="UP000225910">
    <property type="component" value="Unassembled WGS sequence"/>
</dbReference>
<comment type="caution">
    <text evidence="1">The sequence shown here is derived from an EMBL/GenBank/DDBJ whole genome shotgun (WGS) entry which is preliminary data.</text>
</comment>
<gene>
    <name evidence="1" type="ORF">COK81_31205</name>
</gene>
<evidence type="ECO:0000313" key="1">
    <source>
        <dbReference type="EMBL" id="PFT73887.1"/>
    </source>
</evidence>
<reference evidence="1 2" key="1">
    <citation type="submission" date="2017-09" db="EMBL/GenBank/DDBJ databases">
        <title>Large-scale bioinformatics analysis of Bacillus genomes uncovers conserved roles of natural products in bacterial physiology.</title>
        <authorList>
            <consortium name="Agbiome Team Llc"/>
            <person name="Bleich R.M."/>
            <person name="Grubbs K.J."/>
            <person name="Santa Maria K.C."/>
            <person name="Allen S.E."/>
            <person name="Farag S."/>
            <person name="Shank E.A."/>
            <person name="Bowers A."/>
        </authorList>
    </citation>
    <scope>NUCLEOTIDE SEQUENCE [LARGE SCALE GENOMIC DNA]</scope>
    <source>
        <strain evidence="1 2">AFS064137</strain>
    </source>
</reference>
<organism evidence="1 2">
    <name type="scientific">Bacillus thuringiensis</name>
    <dbReference type="NCBI Taxonomy" id="1428"/>
    <lineage>
        <taxon>Bacteria</taxon>
        <taxon>Bacillati</taxon>
        <taxon>Bacillota</taxon>
        <taxon>Bacilli</taxon>
        <taxon>Bacillales</taxon>
        <taxon>Bacillaceae</taxon>
        <taxon>Bacillus</taxon>
        <taxon>Bacillus cereus group</taxon>
    </lineage>
</organism>
<name>A0A9X7AVJ0_BACTU</name>